<dbReference type="Pfam" id="PF00889">
    <property type="entry name" value="EF_TS"/>
    <property type="match status" value="1"/>
</dbReference>
<feature type="region of interest" description="Involved in Mg(2+) ion dislocation from EF-Tu" evidence="7">
    <location>
        <begin position="81"/>
        <end position="84"/>
    </location>
</feature>
<feature type="domain" description="Translation elongation factor EFTs/EF1B dimerisation" evidence="10">
    <location>
        <begin position="72"/>
        <end position="275"/>
    </location>
</feature>
<comment type="caution">
    <text evidence="11">The sequence shown here is derived from an EMBL/GenBank/DDBJ whole genome shotgun (WGS) entry which is preliminary data.</text>
</comment>
<evidence type="ECO:0000256" key="4">
    <source>
        <dbReference type="ARBA" id="ARBA00022490"/>
    </source>
</evidence>
<dbReference type="InterPro" id="IPR001816">
    <property type="entry name" value="Transl_elong_EFTs/EF1B"/>
</dbReference>
<dbReference type="RefSeq" id="WP_164653458.1">
    <property type="nucleotide sequence ID" value="NZ_JAAIJR010000026.1"/>
</dbReference>
<dbReference type="InterPro" id="IPR009060">
    <property type="entry name" value="UBA-like_sf"/>
</dbReference>
<proteinExistence type="inferred from homology"/>
<dbReference type="SUPFAM" id="SSF54713">
    <property type="entry name" value="Elongation factor Ts (EF-Ts), dimerisation domain"/>
    <property type="match status" value="2"/>
</dbReference>
<dbReference type="Gene3D" id="1.10.286.20">
    <property type="match status" value="1"/>
</dbReference>
<keyword evidence="5 7" id="KW-0251">Elongation factor</keyword>
<sequence>MAISAALVKDLRERTGAGMMECKKALVDAKGDIEAAIEAMRKSGQAKAAKKSGRTAAEGVVVIKISDDGKRGVMLEVNCETDFVAKDANFQTFAEAAAETALNSDVQDVEGLSAAALAGDSSQTVETARAALVTKIGENVQVRRLLRFDAAAGALRSYRHGLKIGVVVDLVGGDEALGRDLAMHIAASNPICISADQVSEEALSKEREIFKAQALESGKPEAIMDKIVEGRVRKYLEEVTLLGQAFVKDPDQSVEKLLKQASAEVKRFARVEVGEGIEKKTENFADEVMAQVRGS</sequence>
<keyword evidence="4 7" id="KW-0963">Cytoplasm</keyword>
<dbReference type="Gene3D" id="3.30.479.20">
    <property type="entry name" value="Elongation factor Ts, dimerisation domain"/>
    <property type="match status" value="2"/>
</dbReference>
<accession>A0A6P1DW80</accession>
<keyword evidence="6 7" id="KW-0648">Protein biosynthesis</keyword>
<dbReference type="PROSITE" id="PS01127">
    <property type="entry name" value="EF_TS_2"/>
    <property type="match status" value="1"/>
</dbReference>
<evidence type="ECO:0000313" key="11">
    <source>
        <dbReference type="EMBL" id="NEX20362.1"/>
    </source>
</evidence>
<dbReference type="InterPro" id="IPR018101">
    <property type="entry name" value="Transl_elong_Ts_CS"/>
</dbReference>
<evidence type="ECO:0000256" key="1">
    <source>
        <dbReference type="ARBA" id="ARBA00004496"/>
    </source>
</evidence>
<reference evidence="11 12" key="2">
    <citation type="submission" date="2020-02" db="EMBL/GenBank/DDBJ databases">
        <title>Genome sequences of Thiorhodococcus mannitoliphagus and Thiorhodococcus minor, purple sulfur photosynthetic bacteria in the gammaproteobacterial family, Chromatiaceae.</title>
        <authorList>
            <person name="Aviles F.A."/>
            <person name="Meyer T.E."/>
            <person name="Kyndt J.A."/>
        </authorList>
    </citation>
    <scope>NUCLEOTIDE SEQUENCE [LARGE SCALE GENOMIC DNA]</scope>
    <source>
        <strain evidence="11 12">DSM 18266</strain>
    </source>
</reference>
<dbReference type="PROSITE" id="PS01126">
    <property type="entry name" value="EF_TS_1"/>
    <property type="match status" value="1"/>
</dbReference>
<name>A0A6P1DW80_9GAMM</name>
<organism evidence="11 12">
    <name type="scientific">Thiorhodococcus mannitoliphagus</name>
    <dbReference type="NCBI Taxonomy" id="329406"/>
    <lineage>
        <taxon>Bacteria</taxon>
        <taxon>Pseudomonadati</taxon>
        <taxon>Pseudomonadota</taxon>
        <taxon>Gammaproteobacteria</taxon>
        <taxon>Chromatiales</taxon>
        <taxon>Chromatiaceae</taxon>
        <taxon>Thiorhodococcus</taxon>
    </lineage>
</organism>
<dbReference type="FunFam" id="1.10.8.10:FF:000001">
    <property type="entry name" value="Elongation factor Ts"/>
    <property type="match status" value="1"/>
</dbReference>
<dbReference type="Proteomes" id="UP000471640">
    <property type="component" value="Unassembled WGS sequence"/>
</dbReference>
<dbReference type="FunFam" id="1.10.286.20:FF:000001">
    <property type="entry name" value="Elongation factor Ts"/>
    <property type="match status" value="1"/>
</dbReference>
<protein>
    <recommendedName>
        <fullName evidence="3 7">Elongation factor Ts</fullName>
        <shortName evidence="7">EF-Ts</shortName>
    </recommendedName>
</protein>
<dbReference type="SUPFAM" id="SSF46934">
    <property type="entry name" value="UBA-like"/>
    <property type="match status" value="1"/>
</dbReference>
<dbReference type="GO" id="GO:0005737">
    <property type="term" value="C:cytoplasm"/>
    <property type="evidence" value="ECO:0007669"/>
    <property type="project" value="UniProtKB-SubCell"/>
</dbReference>
<evidence type="ECO:0000256" key="9">
    <source>
        <dbReference type="RuleBase" id="RU000643"/>
    </source>
</evidence>
<evidence type="ECO:0000256" key="3">
    <source>
        <dbReference type="ARBA" id="ARBA00016956"/>
    </source>
</evidence>
<dbReference type="GO" id="GO:0003746">
    <property type="term" value="F:translation elongation factor activity"/>
    <property type="evidence" value="ECO:0007669"/>
    <property type="project" value="UniProtKB-UniRule"/>
</dbReference>
<evidence type="ECO:0000313" key="12">
    <source>
        <dbReference type="Proteomes" id="UP000471640"/>
    </source>
</evidence>
<dbReference type="HAMAP" id="MF_00050">
    <property type="entry name" value="EF_Ts"/>
    <property type="match status" value="1"/>
</dbReference>
<evidence type="ECO:0000256" key="6">
    <source>
        <dbReference type="ARBA" id="ARBA00022917"/>
    </source>
</evidence>
<evidence type="ECO:0000259" key="10">
    <source>
        <dbReference type="Pfam" id="PF00889"/>
    </source>
</evidence>
<dbReference type="CDD" id="cd14275">
    <property type="entry name" value="UBA_EF-Ts"/>
    <property type="match status" value="1"/>
</dbReference>
<gene>
    <name evidence="7" type="primary">tsf</name>
    <name evidence="11" type="ORF">G3480_08585</name>
</gene>
<comment type="subcellular location">
    <subcellularLocation>
        <location evidence="1 7 9">Cytoplasm</location>
    </subcellularLocation>
</comment>
<dbReference type="PANTHER" id="PTHR11741">
    <property type="entry name" value="ELONGATION FACTOR TS"/>
    <property type="match status" value="1"/>
</dbReference>
<evidence type="ECO:0000256" key="8">
    <source>
        <dbReference type="RuleBase" id="RU000642"/>
    </source>
</evidence>
<dbReference type="AlphaFoldDB" id="A0A6P1DW80"/>
<comment type="similarity">
    <text evidence="2 7 8">Belongs to the EF-Ts family.</text>
</comment>
<dbReference type="FunFam" id="3.30.479.20:FF:000001">
    <property type="entry name" value="Elongation factor Ts"/>
    <property type="match status" value="1"/>
</dbReference>
<evidence type="ECO:0000256" key="7">
    <source>
        <dbReference type="HAMAP-Rule" id="MF_00050"/>
    </source>
</evidence>
<comment type="function">
    <text evidence="7 8">Associates with the EF-Tu.GDP complex and induces the exchange of GDP to GTP. It remains bound to the aminoacyl-tRNA.EF-Tu.GTP complex up to the GTP hydrolysis stage on the ribosome.</text>
</comment>
<reference evidence="12" key="1">
    <citation type="journal article" date="2020" name="Microbiol. Resour. Announc.">
        <title>Draft Genome Sequences of Thiorhodococcus mannitoliphagus and Thiorhodococcus minor, Purple Sulfur Photosynthetic Bacteria in the Gammaproteobacterial Family Chromatiaceae.</title>
        <authorList>
            <person name="Aviles F.A."/>
            <person name="Meyer T.E."/>
            <person name="Kyndt J.A."/>
        </authorList>
    </citation>
    <scope>NUCLEOTIDE SEQUENCE [LARGE SCALE GENOMIC DNA]</scope>
    <source>
        <strain evidence="12">DSM 18266</strain>
    </source>
</reference>
<dbReference type="InterPro" id="IPR014039">
    <property type="entry name" value="Transl_elong_EFTs/EF1B_dimer"/>
</dbReference>
<evidence type="ECO:0000256" key="2">
    <source>
        <dbReference type="ARBA" id="ARBA00005532"/>
    </source>
</evidence>
<dbReference type="PANTHER" id="PTHR11741:SF0">
    <property type="entry name" value="ELONGATION FACTOR TS, MITOCHONDRIAL"/>
    <property type="match status" value="1"/>
</dbReference>
<dbReference type="EMBL" id="JAAIJR010000026">
    <property type="protein sequence ID" value="NEX20362.1"/>
    <property type="molecule type" value="Genomic_DNA"/>
</dbReference>
<dbReference type="Gene3D" id="1.10.8.10">
    <property type="entry name" value="DNA helicase RuvA subunit, C-terminal domain"/>
    <property type="match status" value="1"/>
</dbReference>
<dbReference type="InterPro" id="IPR036402">
    <property type="entry name" value="EF-Ts_dimer_sf"/>
</dbReference>
<evidence type="ECO:0000256" key="5">
    <source>
        <dbReference type="ARBA" id="ARBA00022768"/>
    </source>
</evidence>
<keyword evidence="12" id="KW-1185">Reference proteome</keyword>
<dbReference type="NCBIfam" id="TIGR00116">
    <property type="entry name" value="tsf"/>
    <property type="match status" value="1"/>
</dbReference>